<sequence length="163" mass="19170">MIKNFLMHQKEWSVLYRKVRSITKDNDAEDHVQAALVRYLEKKPTEVENKEAYVVKSAVNNASNSRKRSSILQIFSIHKDDTILEEEACPNPLPDEVYAARQRLEKFQDGYNQLPERTRQILFWHRIEKVQYRDIAQRLGISESAVEKHIAKALVFLSTWVEN</sequence>
<gene>
    <name evidence="7" type="ORF">Abor_020_034</name>
    <name evidence="6" type="ORF">AcetOrient_orf03659</name>
</gene>
<dbReference type="NCBIfam" id="TIGR02937">
    <property type="entry name" value="sigma70-ECF"/>
    <property type="match status" value="1"/>
</dbReference>
<keyword evidence="6" id="KW-0240">DNA-directed RNA polymerase</keyword>
<dbReference type="AlphaFoldDB" id="A0A2Z5ZKB2"/>
<dbReference type="KEGG" id="aot:AcetOri_orf03659"/>
<evidence type="ECO:0000256" key="2">
    <source>
        <dbReference type="ARBA" id="ARBA00023015"/>
    </source>
</evidence>
<organism evidence="6 9">
    <name type="scientific">Acetobacter orientalis</name>
    <dbReference type="NCBI Taxonomy" id="146474"/>
    <lineage>
        <taxon>Bacteria</taxon>
        <taxon>Pseudomonadati</taxon>
        <taxon>Pseudomonadota</taxon>
        <taxon>Alphaproteobacteria</taxon>
        <taxon>Acetobacterales</taxon>
        <taxon>Acetobacteraceae</taxon>
        <taxon>Acetobacter</taxon>
    </lineage>
</organism>
<feature type="domain" description="RNA polymerase sigma factor 70 region 4 type 2" evidence="5">
    <location>
        <begin position="112"/>
        <end position="156"/>
    </location>
</feature>
<reference evidence="7 8" key="1">
    <citation type="submission" date="2012-11" db="EMBL/GenBank/DDBJ databases">
        <title>Whole genome sequence of Acetobacter orientalis 21F-2.</title>
        <authorList>
            <person name="Azuma Y."/>
            <person name="Higashiura N."/>
            <person name="Hirakawa H."/>
            <person name="Matsushita K."/>
        </authorList>
    </citation>
    <scope>NUCLEOTIDE SEQUENCE [LARGE SCALE GENOMIC DNA]</scope>
    <source>
        <strain evidence="7 8">21F-2</strain>
    </source>
</reference>
<dbReference type="InterPro" id="IPR039425">
    <property type="entry name" value="RNA_pol_sigma-70-like"/>
</dbReference>
<dbReference type="InterPro" id="IPR013325">
    <property type="entry name" value="RNA_pol_sigma_r2"/>
</dbReference>
<dbReference type="Proteomes" id="UP000032670">
    <property type="component" value="Unassembled WGS sequence"/>
</dbReference>
<dbReference type="PANTHER" id="PTHR43133:SF46">
    <property type="entry name" value="RNA POLYMERASE SIGMA-70 FACTOR ECF SUBFAMILY"/>
    <property type="match status" value="1"/>
</dbReference>
<dbReference type="EMBL" id="AP018515">
    <property type="protein sequence ID" value="BBC80769.1"/>
    <property type="molecule type" value="Genomic_DNA"/>
</dbReference>
<evidence type="ECO:0000313" key="7">
    <source>
        <dbReference type="EMBL" id="GAN66397.1"/>
    </source>
</evidence>
<dbReference type="GeneID" id="76204537"/>
<dbReference type="Gene3D" id="1.10.10.10">
    <property type="entry name" value="Winged helix-like DNA-binding domain superfamily/Winged helix DNA-binding domain"/>
    <property type="match status" value="1"/>
</dbReference>
<dbReference type="InterPro" id="IPR013324">
    <property type="entry name" value="RNA_pol_sigma_r3/r4-like"/>
</dbReference>
<proteinExistence type="inferred from homology"/>
<evidence type="ECO:0000313" key="9">
    <source>
        <dbReference type="Proteomes" id="UP000270034"/>
    </source>
</evidence>
<accession>A0A2Z5ZKB2</accession>
<dbReference type="EMBL" id="BAMX01000020">
    <property type="protein sequence ID" value="GAN66397.1"/>
    <property type="molecule type" value="Genomic_DNA"/>
</dbReference>
<evidence type="ECO:0000256" key="3">
    <source>
        <dbReference type="ARBA" id="ARBA00023082"/>
    </source>
</evidence>
<dbReference type="RefSeq" id="WP_048841437.1">
    <property type="nucleotide sequence ID" value="NZ_BAMX01000020.1"/>
</dbReference>
<dbReference type="SUPFAM" id="SSF88659">
    <property type="entry name" value="Sigma3 and sigma4 domains of RNA polymerase sigma factors"/>
    <property type="match status" value="1"/>
</dbReference>
<keyword evidence="3" id="KW-0731">Sigma factor</keyword>
<comment type="similarity">
    <text evidence="1">Belongs to the sigma-70 factor family. ECF subfamily.</text>
</comment>
<evidence type="ECO:0000256" key="1">
    <source>
        <dbReference type="ARBA" id="ARBA00010641"/>
    </source>
</evidence>
<dbReference type="GO" id="GO:0006352">
    <property type="term" value="P:DNA-templated transcription initiation"/>
    <property type="evidence" value="ECO:0007669"/>
    <property type="project" value="InterPro"/>
</dbReference>
<dbReference type="GO" id="GO:0000428">
    <property type="term" value="C:DNA-directed RNA polymerase complex"/>
    <property type="evidence" value="ECO:0007669"/>
    <property type="project" value="UniProtKB-KW"/>
</dbReference>
<dbReference type="Pfam" id="PF08281">
    <property type="entry name" value="Sigma70_r4_2"/>
    <property type="match status" value="1"/>
</dbReference>
<reference evidence="6 9" key="2">
    <citation type="submission" date="2018-02" db="EMBL/GenBank/DDBJ databases">
        <title>Acetobacter orientalis genome.</title>
        <authorList>
            <person name="Nakashima N."/>
            <person name="Tamura T."/>
        </authorList>
    </citation>
    <scope>NUCLEOTIDE SEQUENCE [LARGE SCALE GENOMIC DNA]</scope>
    <source>
        <strain evidence="6 9">FAN1</strain>
    </source>
</reference>
<name>A0A2Z5ZKB2_9PROT</name>
<dbReference type="STRING" id="1231341.Abor_020_034"/>
<accession>A0A0D6NJY7</accession>
<dbReference type="Proteomes" id="UP000270034">
    <property type="component" value="Chromosome"/>
</dbReference>
<dbReference type="GO" id="GO:0003677">
    <property type="term" value="F:DNA binding"/>
    <property type="evidence" value="ECO:0007669"/>
    <property type="project" value="InterPro"/>
</dbReference>
<evidence type="ECO:0000259" key="5">
    <source>
        <dbReference type="Pfam" id="PF08281"/>
    </source>
</evidence>
<protein>
    <submittedName>
        <fullName evidence="6">DNA-directed RNA polymerase sigma-24/iron-regulated sigma factor</fullName>
    </submittedName>
</protein>
<dbReference type="InterPro" id="IPR013249">
    <property type="entry name" value="RNA_pol_sigma70_r4_t2"/>
</dbReference>
<keyword evidence="2" id="KW-0805">Transcription regulation</keyword>
<dbReference type="SUPFAM" id="SSF88946">
    <property type="entry name" value="Sigma2 domain of RNA polymerase sigma factors"/>
    <property type="match status" value="1"/>
</dbReference>
<evidence type="ECO:0000256" key="4">
    <source>
        <dbReference type="ARBA" id="ARBA00023163"/>
    </source>
</evidence>
<keyword evidence="4" id="KW-0804">Transcription</keyword>
<evidence type="ECO:0000313" key="8">
    <source>
        <dbReference type="Proteomes" id="UP000032670"/>
    </source>
</evidence>
<evidence type="ECO:0000313" key="6">
    <source>
        <dbReference type="EMBL" id="BBC80769.1"/>
    </source>
</evidence>
<dbReference type="GO" id="GO:0016987">
    <property type="term" value="F:sigma factor activity"/>
    <property type="evidence" value="ECO:0007669"/>
    <property type="project" value="UniProtKB-KW"/>
</dbReference>
<keyword evidence="8" id="KW-1185">Reference proteome</keyword>
<dbReference type="PANTHER" id="PTHR43133">
    <property type="entry name" value="RNA POLYMERASE ECF-TYPE SIGMA FACTO"/>
    <property type="match status" value="1"/>
</dbReference>
<dbReference type="InterPro" id="IPR036388">
    <property type="entry name" value="WH-like_DNA-bd_sf"/>
</dbReference>
<dbReference type="InterPro" id="IPR014284">
    <property type="entry name" value="RNA_pol_sigma-70_dom"/>
</dbReference>